<proteinExistence type="predicted"/>
<evidence type="ECO:0000256" key="1">
    <source>
        <dbReference type="SAM" id="MobiDB-lite"/>
    </source>
</evidence>
<gene>
    <name evidence="2" type="ORF">A3J43_01090</name>
</gene>
<feature type="compositionally biased region" description="Polar residues" evidence="1">
    <location>
        <begin position="12"/>
        <end position="23"/>
    </location>
</feature>
<feature type="compositionally biased region" description="Low complexity" evidence="1">
    <location>
        <begin position="50"/>
        <end position="59"/>
    </location>
</feature>
<sequence>MSESTPAPEPSQVGSSNTETAEPQPQEAVAVPSVIQIEPDTVGPVPSSPPVSVESPAAAPDTDAALFVTPPPPAATLQSEPNVIVREVVREVPASPVQQGGPVERIVEKIIEKPVEVIKEVIKEIPVEKVVERVVEKPVEKIVEKIVEKPIEIVKEVRVFDEARMKEESIKKIVGQRAAALAARQRRKTDKLEKIIAYARAHGTVANDDVQKLVVVSDRTAQNYLKILVRQGTLKPSRLTTGRGFHYLPT</sequence>
<dbReference type="AlphaFoldDB" id="A0A1F7UHM1"/>
<evidence type="ECO:0000313" key="3">
    <source>
        <dbReference type="Proteomes" id="UP000176604"/>
    </source>
</evidence>
<protein>
    <recommendedName>
        <fullName evidence="4">HTH deoR-type domain-containing protein</fullName>
    </recommendedName>
</protein>
<organism evidence="2 3">
    <name type="scientific">Candidatus Uhrbacteria bacterium RIFCSPHIGHO2_12_FULL_54_23</name>
    <dbReference type="NCBI Taxonomy" id="1802397"/>
    <lineage>
        <taxon>Bacteria</taxon>
        <taxon>Candidatus Uhriibacteriota</taxon>
    </lineage>
</organism>
<evidence type="ECO:0000313" key="2">
    <source>
        <dbReference type="EMBL" id="OGL77769.1"/>
    </source>
</evidence>
<name>A0A1F7UHM1_9BACT</name>
<feature type="region of interest" description="Disordered" evidence="1">
    <location>
        <begin position="1"/>
        <end position="59"/>
    </location>
</feature>
<evidence type="ECO:0008006" key="4">
    <source>
        <dbReference type="Google" id="ProtNLM"/>
    </source>
</evidence>
<dbReference type="InterPro" id="IPR036388">
    <property type="entry name" value="WH-like_DNA-bd_sf"/>
</dbReference>
<dbReference type="STRING" id="1802397.A3J43_01090"/>
<dbReference type="Proteomes" id="UP000176604">
    <property type="component" value="Unassembled WGS sequence"/>
</dbReference>
<accession>A0A1F7UHM1</accession>
<dbReference type="Gene3D" id="1.10.10.10">
    <property type="entry name" value="Winged helix-like DNA-binding domain superfamily/Winged helix DNA-binding domain"/>
    <property type="match status" value="1"/>
</dbReference>
<dbReference type="EMBL" id="MGEF01000052">
    <property type="protein sequence ID" value="OGL77769.1"/>
    <property type="molecule type" value="Genomic_DNA"/>
</dbReference>
<reference evidence="2 3" key="1">
    <citation type="journal article" date="2016" name="Nat. Commun.">
        <title>Thousands of microbial genomes shed light on interconnected biogeochemical processes in an aquifer system.</title>
        <authorList>
            <person name="Anantharaman K."/>
            <person name="Brown C.T."/>
            <person name="Hug L.A."/>
            <person name="Sharon I."/>
            <person name="Castelle C.J."/>
            <person name="Probst A.J."/>
            <person name="Thomas B.C."/>
            <person name="Singh A."/>
            <person name="Wilkins M.J."/>
            <person name="Karaoz U."/>
            <person name="Brodie E.L."/>
            <person name="Williams K.H."/>
            <person name="Hubbard S.S."/>
            <person name="Banfield J.F."/>
        </authorList>
    </citation>
    <scope>NUCLEOTIDE SEQUENCE [LARGE SCALE GENOMIC DNA]</scope>
</reference>
<comment type="caution">
    <text evidence="2">The sequence shown here is derived from an EMBL/GenBank/DDBJ whole genome shotgun (WGS) entry which is preliminary data.</text>
</comment>